<dbReference type="Proteomes" id="UP000823775">
    <property type="component" value="Unassembled WGS sequence"/>
</dbReference>
<sequence length="105" mass="12029">EALKNGLNSRKVTSLIALLDTEKVITNNSMEVSKNNEEISIVMTKHPFTHDFEPHNILESNQTIAGMMGHDIERYINLKRKIQESLPEPRPMVADFFIMLPKPLQ</sequence>
<evidence type="ECO:0000313" key="1">
    <source>
        <dbReference type="EMBL" id="MCE0482414.1"/>
    </source>
</evidence>
<gene>
    <name evidence="1" type="ORF">HAX54_041183</name>
</gene>
<name>A0ABS8VS33_DATST</name>
<feature type="non-terminal residue" evidence="1">
    <location>
        <position position="1"/>
    </location>
</feature>
<keyword evidence="2" id="KW-1185">Reference proteome</keyword>
<dbReference type="EMBL" id="JACEIK010005914">
    <property type="protein sequence ID" value="MCE0482414.1"/>
    <property type="molecule type" value="Genomic_DNA"/>
</dbReference>
<organism evidence="1 2">
    <name type="scientific">Datura stramonium</name>
    <name type="common">Jimsonweed</name>
    <name type="synonym">Common thornapple</name>
    <dbReference type="NCBI Taxonomy" id="4076"/>
    <lineage>
        <taxon>Eukaryota</taxon>
        <taxon>Viridiplantae</taxon>
        <taxon>Streptophyta</taxon>
        <taxon>Embryophyta</taxon>
        <taxon>Tracheophyta</taxon>
        <taxon>Spermatophyta</taxon>
        <taxon>Magnoliopsida</taxon>
        <taxon>eudicotyledons</taxon>
        <taxon>Gunneridae</taxon>
        <taxon>Pentapetalae</taxon>
        <taxon>asterids</taxon>
        <taxon>lamiids</taxon>
        <taxon>Solanales</taxon>
        <taxon>Solanaceae</taxon>
        <taxon>Solanoideae</taxon>
        <taxon>Datureae</taxon>
        <taxon>Datura</taxon>
    </lineage>
</organism>
<reference evidence="1 2" key="1">
    <citation type="journal article" date="2021" name="BMC Genomics">
        <title>Datura genome reveals duplications of psychoactive alkaloid biosynthetic genes and high mutation rate following tissue culture.</title>
        <authorList>
            <person name="Rajewski A."/>
            <person name="Carter-House D."/>
            <person name="Stajich J."/>
            <person name="Litt A."/>
        </authorList>
    </citation>
    <scope>NUCLEOTIDE SEQUENCE [LARGE SCALE GENOMIC DNA]</scope>
    <source>
        <strain evidence="1">AR-01</strain>
    </source>
</reference>
<protein>
    <submittedName>
        <fullName evidence="1">Uncharacterized protein</fullName>
    </submittedName>
</protein>
<comment type="caution">
    <text evidence="1">The sequence shown here is derived from an EMBL/GenBank/DDBJ whole genome shotgun (WGS) entry which is preliminary data.</text>
</comment>
<accession>A0ABS8VS33</accession>
<proteinExistence type="predicted"/>
<evidence type="ECO:0000313" key="2">
    <source>
        <dbReference type="Proteomes" id="UP000823775"/>
    </source>
</evidence>